<gene>
    <name evidence="2" type="ORF">RM590_13745</name>
</gene>
<name>A0ABU2MQ77_9ACTN</name>
<dbReference type="EMBL" id="JAVREL010000006">
    <property type="protein sequence ID" value="MDT0343665.1"/>
    <property type="molecule type" value="Genomic_DNA"/>
</dbReference>
<accession>A0ABU2MQ77</accession>
<dbReference type="Proteomes" id="UP001183246">
    <property type="component" value="Unassembled WGS sequence"/>
</dbReference>
<keyword evidence="3" id="KW-1185">Reference proteome</keyword>
<evidence type="ECO:0000256" key="1">
    <source>
        <dbReference type="SAM" id="MobiDB-lite"/>
    </source>
</evidence>
<dbReference type="RefSeq" id="WP_311704800.1">
    <property type="nucleotide sequence ID" value="NZ_JAVREL010000006.1"/>
</dbReference>
<evidence type="ECO:0000313" key="3">
    <source>
        <dbReference type="Proteomes" id="UP001183246"/>
    </source>
</evidence>
<reference evidence="3" key="1">
    <citation type="submission" date="2023-07" db="EMBL/GenBank/DDBJ databases">
        <title>30 novel species of actinomycetes from the DSMZ collection.</title>
        <authorList>
            <person name="Nouioui I."/>
        </authorList>
    </citation>
    <scope>NUCLEOTIDE SEQUENCE [LARGE SCALE GENOMIC DNA]</scope>
    <source>
        <strain evidence="3">DSM 44938</strain>
    </source>
</reference>
<evidence type="ECO:0000313" key="2">
    <source>
        <dbReference type="EMBL" id="MDT0343665.1"/>
    </source>
</evidence>
<proteinExistence type="predicted"/>
<sequence length="81" mass="8304">MPDAPDADGWGLRPRRTGDGAELTRVHRDGAVRIDRHGSAVPLSVIAAGPLSAPNLGTSRLFAGSTAPASPQAGDVWVSYG</sequence>
<organism evidence="2 3">
    <name type="scientific">Streptomyces litchfieldiae</name>
    <dbReference type="NCBI Taxonomy" id="3075543"/>
    <lineage>
        <taxon>Bacteria</taxon>
        <taxon>Bacillati</taxon>
        <taxon>Actinomycetota</taxon>
        <taxon>Actinomycetes</taxon>
        <taxon>Kitasatosporales</taxon>
        <taxon>Streptomycetaceae</taxon>
        <taxon>Streptomyces</taxon>
    </lineage>
</organism>
<comment type="caution">
    <text evidence="2">The sequence shown here is derived from an EMBL/GenBank/DDBJ whole genome shotgun (WGS) entry which is preliminary data.</text>
</comment>
<protein>
    <submittedName>
        <fullName evidence="2">Uncharacterized protein</fullName>
    </submittedName>
</protein>
<feature type="region of interest" description="Disordered" evidence="1">
    <location>
        <begin position="1"/>
        <end position="22"/>
    </location>
</feature>